<name>A0A6J5L7P4_9CAUD</name>
<dbReference type="CDD" id="cd04301">
    <property type="entry name" value="NAT_SF"/>
    <property type="match status" value="1"/>
</dbReference>
<dbReference type="Pfam" id="PF00583">
    <property type="entry name" value="Acetyltransf_1"/>
    <property type="match status" value="1"/>
</dbReference>
<gene>
    <name evidence="2" type="ORF">UFOVP112_344</name>
</gene>
<organism evidence="2">
    <name type="scientific">uncultured Caudovirales phage</name>
    <dbReference type="NCBI Taxonomy" id="2100421"/>
    <lineage>
        <taxon>Viruses</taxon>
        <taxon>Duplodnaviria</taxon>
        <taxon>Heunggongvirae</taxon>
        <taxon>Uroviricota</taxon>
        <taxon>Caudoviricetes</taxon>
        <taxon>Peduoviridae</taxon>
        <taxon>Maltschvirus</taxon>
        <taxon>Maltschvirus maltsch</taxon>
    </lineage>
</organism>
<evidence type="ECO:0000313" key="2">
    <source>
        <dbReference type="EMBL" id="CAB4129246.1"/>
    </source>
</evidence>
<dbReference type="SUPFAM" id="SSF55729">
    <property type="entry name" value="Acyl-CoA N-acyltransferases (Nat)"/>
    <property type="match status" value="1"/>
</dbReference>
<dbReference type="Gene3D" id="3.40.630.30">
    <property type="match status" value="1"/>
</dbReference>
<evidence type="ECO:0000259" key="1">
    <source>
        <dbReference type="PROSITE" id="PS51186"/>
    </source>
</evidence>
<sequence>MITTEFLTVKEYPKFKDWLIIQDEETRQLYFGVAGNQHVINELMKRVLANPMQHHFLVAKDGNRWIGTIHIATHDKVVEFGLIVDEEYRGHGIAGEMLEEAILWARNRGYTELFMHCLGWNKPIQHLCHKHGLATHNMYGDSEVELKLEPANWITINKEICIKQRNLYHMFLQNTKSFYQEIYG</sequence>
<dbReference type="PROSITE" id="PS51186">
    <property type="entry name" value="GNAT"/>
    <property type="match status" value="1"/>
</dbReference>
<dbReference type="InterPro" id="IPR016181">
    <property type="entry name" value="Acyl_CoA_acyltransferase"/>
</dbReference>
<reference evidence="2" key="1">
    <citation type="submission" date="2020-04" db="EMBL/GenBank/DDBJ databases">
        <authorList>
            <person name="Chiriac C."/>
            <person name="Salcher M."/>
            <person name="Ghai R."/>
            <person name="Kavagutti S V."/>
        </authorList>
    </citation>
    <scope>NUCLEOTIDE SEQUENCE</scope>
</reference>
<accession>A0A6J5L7P4</accession>
<proteinExistence type="predicted"/>
<protein>
    <submittedName>
        <fullName evidence="2">NAT_SF domain containing protein</fullName>
    </submittedName>
</protein>
<feature type="domain" description="N-acetyltransferase" evidence="1">
    <location>
        <begin position="7"/>
        <end position="151"/>
    </location>
</feature>
<dbReference type="GO" id="GO:0016747">
    <property type="term" value="F:acyltransferase activity, transferring groups other than amino-acyl groups"/>
    <property type="evidence" value="ECO:0007669"/>
    <property type="project" value="InterPro"/>
</dbReference>
<dbReference type="EMBL" id="LR796233">
    <property type="protein sequence ID" value="CAB4129246.1"/>
    <property type="molecule type" value="Genomic_DNA"/>
</dbReference>
<dbReference type="InterPro" id="IPR000182">
    <property type="entry name" value="GNAT_dom"/>
</dbReference>